<dbReference type="AlphaFoldDB" id="A0A1A6C073"/>
<evidence type="ECO:0000256" key="2">
    <source>
        <dbReference type="SAM" id="Phobius"/>
    </source>
</evidence>
<evidence type="ECO:0000313" key="3">
    <source>
        <dbReference type="EMBL" id="OBS07958.1"/>
    </source>
</evidence>
<dbReference type="EMBL" id="JQSG02000006">
    <property type="protein sequence ID" value="OBS07958.1"/>
    <property type="molecule type" value="Genomic_DNA"/>
</dbReference>
<evidence type="ECO:0000256" key="1">
    <source>
        <dbReference type="SAM" id="MobiDB-lite"/>
    </source>
</evidence>
<feature type="transmembrane region" description="Helical" evidence="2">
    <location>
        <begin position="79"/>
        <end position="104"/>
    </location>
</feature>
<feature type="transmembrane region" description="Helical" evidence="2">
    <location>
        <begin position="33"/>
        <end position="58"/>
    </location>
</feature>
<feature type="region of interest" description="Disordered" evidence="1">
    <location>
        <begin position="185"/>
        <end position="238"/>
    </location>
</feature>
<keyword evidence="2" id="KW-1133">Transmembrane helix</keyword>
<evidence type="ECO:0000313" key="4">
    <source>
        <dbReference type="Proteomes" id="UP000029273"/>
    </source>
</evidence>
<dbReference type="Proteomes" id="UP000029273">
    <property type="component" value="Unassembled WGS sequence"/>
</dbReference>
<feature type="transmembrane region" description="Helical" evidence="2">
    <location>
        <begin position="124"/>
        <end position="146"/>
    </location>
</feature>
<keyword evidence="2" id="KW-0472">Membrane</keyword>
<gene>
    <name evidence="3" type="ORF">Thpro_022208</name>
</gene>
<organism evidence="3 4">
    <name type="scientific">Acidihalobacter prosperus</name>
    <dbReference type="NCBI Taxonomy" id="160660"/>
    <lineage>
        <taxon>Bacteria</taxon>
        <taxon>Pseudomonadati</taxon>
        <taxon>Pseudomonadota</taxon>
        <taxon>Gammaproteobacteria</taxon>
        <taxon>Chromatiales</taxon>
        <taxon>Ectothiorhodospiraceae</taxon>
        <taxon>Acidihalobacter</taxon>
    </lineage>
</organism>
<reference evidence="3 4" key="1">
    <citation type="journal article" date="2014" name="Genome Announc.">
        <title>Draft Genome Sequence of the Iron-Oxidizing, Acidophilic, and Halotolerant 'Thiobacillus prosperus' Type Strain DSM 5130.</title>
        <authorList>
            <person name="Ossandon F.J."/>
            <person name="Cardenas J.P."/>
            <person name="Corbett M."/>
            <person name="Quatrini R."/>
            <person name="Holmes D.S."/>
            <person name="Watkin E."/>
        </authorList>
    </citation>
    <scope>NUCLEOTIDE SEQUENCE [LARGE SCALE GENOMIC DNA]</scope>
    <source>
        <strain evidence="3 4">DSM 5130</strain>
    </source>
</reference>
<keyword evidence="4" id="KW-1185">Reference proteome</keyword>
<protein>
    <submittedName>
        <fullName evidence="3">Uncharacterized protein</fullName>
    </submittedName>
</protein>
<sequence length="238" mass="25428">MLHALMAPIYIIAGMLMAQGGFLAYYLPAVPFIFWSFGVLGWLLLIVESTIAAPLWAVSHAVPEGEGFAGRYALQGWQMFVNVIFRPILLTVGLLISLMLMHVICHFALVGYKYANLSIVDSTSMVSITGFLFTNLIMIALAIALAHKSHELIYETADNVMKWIGFDTTALGSVKSEGMVEGAVKGGGGDIKTGADAMVAARKRNPDDRMPRPSSDADNGGADVNGPKDSGESTDGGK</sequence>
<feature type="compositionally biased region" description="Basic and acidic residues" evidence="1">
    <location>
        <begin position="229"/>
        <end position="238"/>
    </location>
</feature>
<comment type="caution">
    <text evidence="3">The sequence shown here is derived from an EMBL/GenBank/DDBJ whole genome shotgun (WGS) entry which is preliminary data.</text>
</comment>
<keyword evidence="2" id="KW-0812">Transmembrane</keyword>
<proteinExistence type="predicted"/>
<feature type="transmembrane region" description="Helical" evidence="2">
    <location>
        <begin position="7"/>
        <end position="27"/>
    </location>
</feature>
<name>A0A1A6C073_9GAMM</name>
<dbReference type="InterPro" id="IPR027628">
    <property type="entry name" value="DotA_TraY"/>
</dbReference>
<accession>A0A1A6C073</accession>
<dbReference type="NCBIfam" id="TIGR04346">
    <property type="entry name" value="DotA_TraY"/>
    <property type="match status" value="1"/>
</dbReference>